<evidence type="ECO:0000313" key="4">
    <source>
        <dbReference type="EMBL" id="SEB57252.1"/>
    </source>
</evidence>
<dbReference type="Gene3D" id="1.25.40.590">
    <property type="entry name" value="Type IV / VI secretion system, DotU"/>
    <property type="match status" value="1"/>
</dbReference>
<keyword evidence="6" id="KW-1185">Reference proteome</keyword>
<name>A0A0J6GY09_PSETA</name>
<dbReference type="InterPro" id="IPR017732">
    <property type="entry name" value="T4/T6SS_DotU"/>
</dbReference>
<dbReference type="PANTHER" id="PTHR38033">
    <property type="entry name" value="MEMBRANE PROTEIN-RELATED"/>
    <property type="match status" value="1"/>
</dbReference>
<dbReference type="Proteomes" id="UP000183155">
    <property type="component" value="Unassembled WGS sequence"/>
</dbReference>
<reference evidence="3 5" key="1">
    <citation type="submission" date="2015-02" db="EMBL/GenBank/DDBJ databases">
        <title>Pseudomonas helleri sp. nov. and Pseudomonas weihenstephanensis sp. nov., isolated from raw cows milk.</title>
        <authorList>
            <person name="von Neubeck M."/>
            <person name="Huptas C."/>
            <person name="Wenning M."/>
            <person name="Scherer S."/>
        </authorList>
    </citation>
    <scope>NUCLEOTIDE SEQUENCE [LARGE SCALE GENOMIC DNA]</scope>
    <source>
        <strain evidence="3 5">DSM 21104</strain>
    </source>
</reference>
<dbReference type="PANTHER" id="PTHR38033:SF1">
    <property type="entry name" value="DOTU FAMILY TYPE IV_VI SECRETION SYSTEM PROTEIN"/>
    <property type="match status" value="1"/>
</dbReference>
<reference evidence="4 6" key="2">
    <citation type="submission" date="2016-10" db="EMBL/GenBank/DDBJ databases">
        <authorList>
            <person name="Varghese N."/>
            <person name="Submissions S."/>
        </authorList>
    </citation>
    <scope>NUCLEOTIDE SEQUENCE [LARGE SCALE GENOMIC DNA]</scope>
    <source>
        <strain evidence="4 6">BS3652</strain>
    </source>
</reference>
<dbReference type="NCBIfam" id="TIGR03349">
    <property type="entry name" value="IV_VI_DotU"/>
    <property type="match status" value="1"/>
</dbReference>
<dbReference type="NCBIfam" id="NF038228">
    <property type="entry name" value="IcmH_DotU_IVB"/>
    <property type="match status" value="1"/>
</dbReference>
<evidence type="ECO:0000259" key="2">
    <source>
        <dbReference type="Pfam" id="PF09850"/>
    </source>
</evidence>
<evidence type="ECO:0000313" key="5">
    <source>
        <dbReference type="Proteomes" id="UP000036395"/>
    </source>
</evidence>
<dbReference type="Pfam" id="PF09850">
    <property type="entry name" value="DotU"/>
    <property type="match status" value="1"/>
</dbReference>
<keyword evidence="1" id="KW-0812">Transmembrane</keyword>
<comment type="caution">
    <text evidence="3">The sequence shown here is derived from an EMBL/GenBank/DDBJ whole genome shotgun (WGS) entry which is preliminary data.</text>
</comment>
<keyword evidence="1" id="KW-1133">Transmembrane helix</keyword>
<dbReference type="STRING" id="47884.SAMN04490203_0676"/>
<dbReference type="EMBL" id="FNRS01000001">
    <property type="protein sequence ID" value="SEB57252.1"/>
    <property type="molecule type" value="Genomic_DNA"/>
</dbReference>
<protein>
    <submittedName>
        <fullName evidence="3">Membrane protein</fullName>
    </submittedName>
    <submittedName>
        <fullName evidence="4">Type VI secretion system protein ImpK</fullName>
    </submittedName>
</protein>
<organism evidence="3 5">
    <name type="scientific">Pseudomonas taetrolens</name>
    <dbReference type="NCBI Taxonomy" id="47884"/>
    <lineage>
        <taxon>Bacteria</taxon>
        <taxon>Pseudomonadati</taxon>
        <taxon>Pseudomonadota</taxon>
        <taxon>Gammaproteobacteria</taxon>
        <taxon>Pseudomonadales</taxon>
        <taxon>Pseudomonadaceae</taxon>
        <taxon>Pseudomonas</taxon>
    </lineage>
</organism>
<dbReference type="InterPro" id="IPR038522">
    <property type="entry name" value="T4/T6SS_DotU_sf"/>
</dbReference>
<dbReference type="RefSeq" id="WP_048378384.1">
    <property type="nucleotide sequence ID" value="NZ_FNRS01000001.1"/>
</dbReference>
<evidence type="ECO:0000313" key="6">
    <source>
        <dbReference type="Proteomes" id="UP000183155"/>
    </source>
</evidence>
<accession>A0A0J6GY09</accession>
<keyword evidence="1" id="KW-0472">Membrane</keyword>
<dbReference type="PATRIC" id="fig|47884.3.peg.1043"/>
<dbReference type="OrthoDB" id="345640at2"/>
<dbReference type="AlphaFoldDB" id="A0A0J6GY09"/>
<feature type="transmembrane region" description="Helical" evidence="1">
    <location>
        <begin position="245"/>
        <end position="266"/>
    </location>
</feature>
<sequence>MSKDITPVFDENTVLATRAGETPDTDALTDVAPPPKIEQLEARMIYSARVRPAATLNISVNPLVAAASELLSHVVRIKHSRSPQSLTELNTQLEQALKVFEARALRNGIDGTQMMKARYVLCTVVDEAVVTAGWGDESSWSQNSLLSRYHNETFGGEKVFSVLDQLCRDPVRNLSLLELLYLCLSLGFEGKFRVVDRGMVELDAIRDALFRQIRHLRGDVPRELSPRWQGLGHQRRTLVRSVPGWMLGAFTLGCLAMMFSGFAWVLGEQREVILQPYQAVESAAVGNKDMR</sequence>
<feature type="domain" description="Type IV / VI secretion system DotU" evidence="2">
    <location>
        <begin position="62"/>
        <end position="264"/>
    </location>
</feature>
<dbReference type="Proteomes" id="UP000036395">
    <property type="component" value="Unassembled WGS sequence"/>
</dbReference>
<proteinExistence type="predicted"/>
<dbReference type="EMBL" id="JYLA01000001">
    <property type="protein sequence ID" value="KMM87014.1"/>
    <property type="molecule type" value="Genomic_DNA"/>
</dbReference>
<evidence type="ECO:0000313" key="3">
    <source>
        <dbReference type="EMBL" id="KMM87014.1"/>
    </source>
</evidence>
<evidence type="ECO:0000256" key="1">
    <source>
        <dbReference type="SAM" id="Phobius"/>
    </source>
</evidence>
<gene>
    <name evidence="4" type="ORF">SAMN04490203_0676</name>
    <name evidence="3" type="ORF">TU78_03230</name>
</gene>